<dbReference type="SUPFAM" id="SSF51395">
    <property type="entry name" value="FMN-linked oxidoreductases"/>
    <property type="match status" value="1"/>
</dbReference>
<dbReference type="InterPro" id="IPR013785">
    <property type="entry name" value="Aldolase_TIM"/>
</dbReference>
<proteinExistence type="predicted"/>
<comment type="caution">
    <text evidence="4">The sequence shown here is derived from an EMBL/GenBank/DDBJ whole genome shotgun (WGS) entry which is preliminary data.</text>
</comment>
<dbReference type="eggNOG" id="COG1902">
    <property type="taxonomic scope" value="Bacteria"/>
</dbReference>
<dbReference type="STRING" id="202955.GCA_000759995_00749"/>
<evidence type="ECO:0000313" key="4">
    <source>
        <dbReference type="EMBL" id="ESK55605.1"/>
    </source>
</evidence>
<protein>
    <recommendedName>
        <fullName evidence="3">NADH:flavin oxidoreductase/NADH oxidase N-terminal domain-containing protein</fullName>
    </recommendedName>
</protein>
<gene>
    <name evidence="4" type="ORF">F990_01719</name>
</gene>
<dbReference type="OrthoDB" id="8523426at2"/>
<keyword evidence="2" id="KW-0560">Oxidoreductase</keyword>
<evidence type="ECO:0000313" key="5">
    <source>
        <dbReference type="Proteomes" id="UP000017404"/>
    </source>
</evidence>
<sequence>MAKPTFAHSPLHQPLRLACGISIPNRIAKSAMSEQLADRHGSPTTDLQQLYAAWAKGGTGLLITGNVMIDHRAFVEPRNVVLEDAQFLQANKLWAQAAQANGSKIIMQINHPGRVAVLPLFKKPIAPSAIGLNLPAMNLIRVPRAMSEIEILEQIKRFATTAALAIQAGFDGVQVHAAHGYLLSQFLSPLANIRTDQWGGTPENRRRILIETVRAVRQAIGPDKILSVKLNAADFQKGGLSQEESLQVALVLEAEGIDLLEVSGGNYESPAQLGYAPDRSAQRDAYFIHYATALRQHSKLPLMLTGGLRHVDFMNQIVANGTVDLVGLARPFAMQPDLAKQLLAGQSVVEPAKIPAIGYKPVDAYLQLAWHAAQFRRISSGQQPKVIKGLIRTLAAFGPRMSFNILTQD</sequence>
<accession>V2V3V4</accession>
<dbReference type="Pfam" id="PF00724">
    <property type="entry name" value="Oxidored_FMN"/>
    <property type="match status" value="1"/>
</dbReference>
<dbReference type="GO" id="GO:0016491">
    <property type="term" value="F:oxidoreductase activity"/>
    <property type="evidence" value="ECO:0007669"/>
    <property type="project" value="UniProtKB-KW"/>
</dbReference>
<dbReference type="InterPro" id="IPR051799">
    <property type="entry name" value="NADH_flavin_oxidoreductase"/>
</dbReference>
<evidence type="ECO:0000256" key="2">
    <source>
        <dbReference type="ARBA" id="ARBA00023002"/>
    </source>
</evidence>
<feature type="domain" description="NADH:flavin oxidoreductase/NADH oxidase N-terminal" evidence="3">
    <location>
        <begin position="11"/>
        <end position="342"/>
    </location>
</feature>
<dbReference type="PANTHER" id="PTHR43656">
    <property type="entry name" value="BINDING OXIDOREDUCTASE, PUTATIVE (AFU_ORTHOLOGUE AFUA_2G08260)-RELATED"/>
    <property type="match status" value="1"/>
</dbReference>
<reference evidence="4 5" key="1">
    <citation type="submission" date="2013-10" db="EMBL/GenBank/DDBJ databases">
        <title>The Genome Sequence of Acinetobacter tjernbergiae CIP107465.</title>
        <authorList>
            <consortium name="The Broad Institute Genomics Platform"/>
            <consortium name="The Broad Institute Genome Sequencing Center for Infectious Disease"/>
            <person name="Cerqueira G."/>
            <person name="Feldgarden M."/>
            <person name="Courvalin P."/>
            <person name="Grillot-Courvalin C."/>
            <person name="Clermont D."/>
            <person name="Rocha E."/>
            <person name="Yoon E.-J."/>
            <person name="Nemec A."/>
            <person name="Young S.K."/>
            <person name="Zeng Q."/>
            <person name="Gargeya S."/>
            <person name="Fitzgerald M."/>
            <person name="Abouelleil A."/>
            <person name="Alvarado L."/>
            <person name="Berlin A.M."/>
            <person name="Chapman S.B."/>
            <person name="Gainer-Dewar J."/>
            <person name="Goldberg J."/>
            <person name="Gnerre S."/>
            <person name="Griggs A."/>
            <person name="Gujja S."/>
            <person name="Hansen M."/>
            <person name="Howarth C."/>
            <person name="Imamovic A."/>
            <person name="Ireland A."/>
            <person name="Larimer J."/>
            <person name="McCowan C."/>
            <person name="Murphy C."/>
            <person name="Pearson M."/>
            <person name="Poon T.W."/>
            <person name="Priest M."/>
            <person name="Roberts A."/>
            <person name="Saif S."/>
            <person name="Shea T."/>
            <person name="Sykes S."/>
            <person name="Wortman J."/>
            <person name="Nusbaum C."/>
            <person name="Birren B."/>
        </authorList>
    </citation>
    <scope>NUCLEOTIDE SEQUENCE [LARGE SCALE GENOMIC DNA]</scope>
    <source>
        <strain evidence="4 5">CIP 107465</strain>
    </source>
</reference>
<dbReference type="PATRIC" id="fig|1120928.5.peg.1751"/>
<dbReference type="AlphaFoldDB" id="V2V3V4"/>
<dbReference type="Proteomes" id="UP000017404">
    <property type="component" value="Unassembled WGS sequence"/>
</dbReference>
<dbReference type="Gene3D" id="3.20.20.70">
    <property type="entry name" value="Aldolase class I"/>
    <property type="match status" value="1"/>
</dbReference>
<evidence type="ECO:0000259" key="3">
    <source>
        <dbReference type="Pfam" id="PF00724"/>
    </source>
</evidence>
<dbReference type="EMBL" id="AYEV01000015">
    <property type="protein sequence ID" value="ESK55605.1"/>
    <property type="molecule type" value="Genomic_DNA"/>
</dbReference>
<dbReference type="CDD" id="cd04733">
    <property type="entry name" value="OYE_like_2_FMN"/>
    <property type="match status" value="1"/>
</dbReference>
<organism evidence="4 5">
    <name type="scientific">Acinetobacter tjernbergiae DSM 14971 = CIP 107465</name>
    <dbReference type="NCBI Taxonomy" id="1120928"/>
    <lineage>
        <taxon>Bacteria</taxon>
        <taxon>Pseudomonadati</taxon>
        <taxon>Pseudomonadota</taxon>
        <taxon>Gammaproteobacteria</taxon>
        <taxon>Moraxellales</taxon>
        <taxon>Moraxellaceae</taxon>
        <taxon>Acinetobacter</taxon>
    </lineage>
</organism>
<keyword evidence="1" id="KW-0285">Flavoprotein</keyword>
<evidence type="ECO:0000256" key="1">
    <source>
        <dbReference type="ARBA" id="ARBA00022630"/>
    </source>
</evidence>
<dbReference type="InterPro" id="IPR001155">
    <property type="entry name" value="OxRdtase_FMN_N"/>
</dbReference>
<name>V2V3V4_9GAMM</name>
<dbReference type="GO" id="GO:0010181">
    <property type="term" value="F:FMN binding"/>
    <property type="evidence" value="ECO:0007669"/>
    <property type="project" value="InterPro"/>
</dbReference>
<dbReference type="PANTHER" id="PTHR43656:SF2">
    <property type="entry name" value="BINDING OXIDOREDUCTASE, PUTATIVE (AFU_ORTHOLOGUE AFUA_2G08260)-RELATED"/>
    <property type="match status" value="1"/>
</dbReference>
<keyword evidence="5" id="KW-1185">Reference proteome</keyword>
<dbReference type="RefSeq" id="WP_018679321.1">
    <property type="nucleotide sequence ID" value="NZ_AYEV01000015.1"/>
</dbReference>